<proteinExistence type="inferred from homology"/>
<dbReference type="CDD" id="cd09280">
    <property type="entry name" value="RNase_HI_eukaryote_like"/>
    <property type="match status" value="1"/>
</dbReference>
<evidence type="ECO:0000256" key="3">
    <source>
        <dbReference type="ARBA" id="ARBA00012180"/>
    </source>
</evidence>
<dbReference type="Proteomes" id="UP001295794">
    <property type="component" value="Unassembled WGS sequence"/>
</dbReference>
<name>A0AAD2HRH2_9AGAR</name>
<dbReference type="InterPro" id="IPR026960">
    <property type="entry name" value="RVT-Znf"/>
</dbReference>
<dbReference type="GO" id="GO:0046872">
    <property type="term" value="F:metal ion binding"/>
    <property type="evidence" value="ECO:0007669"/>
    <property type="project" value="UniProtKB-KW"/>
</dbReference>
<evidence type="ECO:0000256" key="6">
    <source>
        <dbReference type="ARBA" id="ARBA00022759"/>
    </source>
</evidence>
<dbReference type="InterPro" id="IPR036397">
    <property type="entry name" value="RNaseH_sf"/>
</dbReference>
<evidence type="ECO:0000256" key="7">
    <source>
        <dbReference type="ARBA" id="ARBA00022801"/>
    </source>
</evidence>
<dbReference type="Pfam" id="PF00075">
    <property type="entry name" value="RNase_H"/>
    <property type="match status" value="1"/>
</dbReference>
<dbReference type="InterPro" id="IPR012337">
    <property type="entry name" value="RNaseH-like_sf"/>
</dbReference>
<dbReference type="InterPro" id="IPR050092">
    <property type="entry name" value="RNase_H"/>
</dbReference>
<evidence type="ECO:0000259" key="9">
    <source>
        <dbReference type="PROSITE" id="PS50879"/>
    </source>
</evidence>
<dbReference type="PANTHER" id="PTHR10642">
    <property type="entry name" value="RIBONUCLEASE H1"/>
    <property type="match status" value="1"/>
</dbReference>
<dbReference type="EMBL" id="CAVNYO010000440">
    <property type="protein sequence ID" value="CAK5280006.1"/>
    <property type="molecule type" value="Genomic_DNA"/>
</dbReference>
<feature type="domain" description="RNase H type-1" evidence="9">
    <location>
        <begin position="78"/>
        <end position="221"/>
    </location>
</feature>
<feature type="region of interest" description="Disordered" evidence="8">
    <location>
        <begin position="55"/>
        <end position="78"/>
    </location>
</feature>
<dbReference type="PANTHER" id="PTHR10642:SF26">
    <property type="entry name" value="RIBONUCLEASE H1"/>
    <property type="match status" value="1"/>
</dbReference>
<evidence type="ECO:0000313" key="10">
    <source>
        <dbReference type="EMBL" id="CAK5280006.1"/>
    </source>
</evidence>
<organism evidence="10 11">
    <name type="scientific">Mycena citricolor</name>
    <dbReference type="NCBI Taxonomy" id="2018698"/>
    <lineage>
        <taxon>Eukaryota</taxon>
        <taxon>Fungi</taxon>
        <taxon>Dikarya</taxon>
        <taxon>Basidiomycota</taxon>
        <taxon>Agaricomycotina</taxon>
        <taxon>Agaricomycetes</taxon>
        <taxon>Agaricomycetidae</taxon>
        <taxon>Agaricales</taxon>
        <taxon>Marasmiineae</taxon>
        <taxon>Mycenaceae</taxon>
        <taxon>Mycena</taxon>
    </lineage>
</organism>
<feature type="region of interest" description="Disordered" evidence="8">
    <location>
        <begin position="1"/>
        <end position="29"/>
    </location>
</feature>
<reference evidence="10" key="1">
    <citation type="submission" date="2023-11" db="EMBL/GenBank/DDBJ databases">
        <authorList>
            <person name="De Vega J J."/>
            <person name="De Vega J J."/>
        </authorList>
    </citation>
    <scope>NUCLEOTIDE SEQUENCE</scope>
</reference>
<comment type="caution">
    <text evidence="10">The sequence shown here is derived from an EMBL/GenBank/DDBJ whole genome shotgun (WGS) entry which is preliminary data.</text>
</comment>
<dbReference type="Gene3D" id="3.30.420.10">
    <property type="entry name" value="Ribonuclease H-like superfamily/Ribonuclease H"/>
    <property type="match status" value="1"/>
</dbReference>
<dbReference type="InterPro" id="IPR002156">
    <property type="entry name" value="RNaseH_domain"/>
</dbReference>
<evidence type="ECO:0000256" key="1">
    <source>
        <dbReference type="ARBA" id="ARBA00000077"/>
    </source>
</evidence>
<dbReference type="PROSITE" id="PS50879">
    <property type="entry name" value="RNASE_H_1"/>
    <property type="match status" value="1"/>
</dbReference>
<keyword evidence="11" id="KW-1185">Reference proteome</keyword>
<keyword evidence="4" id="KW-0540">Nuclease</keyword>
<protein>
    <recommendedName>
        <fullName evidence="3">ribonuclease H</fullName>
        <ecNumber evidence="3">3.1.26.4</ecNumber>
    </recommendedName>
</protein>
<evidence type="ECO:0000313" key="11">
    <source>
        <dbReference type="Proteomes" id="UP001295794"/>
    </source>
</evidence>
<keyword evidence="5" id="KW-0479">Metal-binding</keyword>
<dbReference type="AlphaFoldDB" id="A0AAD2HRH2"/>
<comment type="catalytic activity">
    <reaction evidence="1">
        <text>Endonucleolytic cleavage to 5'-phosphomonoester.</text>
        <dbReference type="EC" id="3.1.26.4"/>
    </reaction>
</comment>
<evidence type="ECO:0000256" key="8">
    <source>
        <dbReference type="SAM" id="MobiDB-lite"/>
    </source>
</evidence>
<sequence length="504" mass="56973">MLDSLDPKWDPRKPQPEDYEHRMTPQTEKIDGIETIDIDQRITTTGTVADIFRIFTDEETNPSKTAPDRTPTEDPESETIELEVYTDGSATNNGRMGTKAGSGIFFSDDEDSSKAIRIPEELEPSNQVAEMLAIKETAEMCPPGAPLHIRSDSMYCINGLTKSLKKLEDTGFFLAANGDLAKLTITKIRNRRARTRLTWVKGHTGVHGNEAADRLADAGRQKENADIIDTCVDKSLILPGAKLKAMTQSTVYKIIRRNKMRTDKYQDALERKATKRNMETAQEETIIKEPEPKGAATEAQVWMATRHRDFSRSVRYFLWMLIHDGYKVGEHWKRIPGHEEKAHCSHCGEDTLESMKHILLECEATGQQEIWKLACKLWEMRTGSALEPTIGKIMACGAIQQEDASLSRLFRIIISESAHLIWRIRCERVIQEKDNASTTEVESRWKKTINTRLLIDCKMTNAARYGKRSLKPSLVKKTWAKTLKNEVNLPDDWTKGGGVLVGIG</sequence>
<gene>
    <name evidence="10" type="ORF">MYCIT1_LOCUS30434</name>
</gene>
<dbReference type="GO" id="GO:0003676">
    <property type="term" value="F:nucleic acid binding"/>
    <property type="evidence" value="ECO:0007669"/>
    <property type="project" value="InterPro"/>
</dbReference>
<evidence type="ECO:0000256" key="2">
    <source>
        <dbReference type="ARBA" id="ARBA00005300"/>
    </source>
</evidence>
<dbReference type="GO" id="GO:0043137">
    <property type="term" value="P:DNA replication, removal of RNA primer"/>
    <property type="evidence" value="ECO:0007669"/>
    <property type="project" value="TreeGrafter"/>
</dbReference>
<keyword evidence="6" id="KW-0255">Endonuclease</keyword>
<comment type="similarity">
    <text evidence="2">Belongs to the RNase H family.</text>
</comment>
<dbReference type="GO" id="GO:0004523">
    <property type="term" value="F:RNA-DNA hybrid ribonuclease activity"/>
    <property type="evidence" value="ECO:0007669"/>
    <property type="project" value="UniProtKB-EC"/>
</dbReference>
<dbReference type="EC" id="3.1.26.4" evidence="3"/>
<accession>A0AAD2HRH2</accession>
<evidence type="ECO:0000256" key="4">
    <source>
        <dbReference type="ARBA" id="ARBA00022722"/>
    </source>
</evidence>
<dbReference type="SUPFAM" id="SSF53098">
    <property type="entry name" value="Ribonuclease H-like"/>
    <property type="match status" value="1"/>
</dbReference>
<keyword evidence="7" id="KW-0378">Hydrolase</keyword>
<evidence type="ECO:0000256" key="5">
    <source>
        <dbReference type="ARBA" id="ARBA00022723"/>
    </source>
</evidence>
<dbReference type="Pfam" id="PF13966">
    <property type="entry name" value="zf-RVT"/>
    <property type="match status" value="1"/>
</dbReference>